<dbReference type="Proteomes" id="UP000824242">
    <property type="component" value="Unassembled WGS sequence"/>
</dbReference>
<dbReference type="EMBL" id="DVGZ01000019">
    <property type="protein sequence ID" value="HIR46370.1"/>
    <property type="molecule type" value="Genomic_DNA"/>
</dbReference>
<sequence>MKAKSLHFSKSGSAQVIASELGRIHQCVCDQIPPAYPCEGEKVIFIGVEMNGKLPGPVDHFCRDLTPARAQNVAFYIINGNGNTSGLDEIKKAMESKGVHMIPDVHSVTVKSSLFKKGMPTDADVKAAVDWAQKIVDSGL</sequence>
<reference evidence="1" key="1">
    <citation type="submission" date="2020-10" db="EMBL/GenBank/DDBJ databases">
        <authorList>
            <person name="Gilroy R."/>
        </authorList>
    </citation>
    <scope>NUCLEOTIDE SEQUENCE</scope>
    <source>
        <strain evidence="1">ChiSxjej1B13-7958</strain>
    </source>
</reference>
<dbReference type="SUPFAM" id="SSF52218">
    <property type="entry name" value="Flavoproteins"/>
    <property type="match status" value="1"/>
</dbReference>
<name>A0A9D1ALQ9_9FIRM</name>
<dbReference type="AlphaFoldDB" id="A0A9D1ALQ9"/>
<evidence type="ECO:0000313" key="2">
    <source>
        <dbReference type="Proteomes" id="UP000824242"/>
    </source>
</evidence>
<gene>
    <name evidence="1" type="ORF">IAB89_01735</name>
</gene>
<accession>A0A9D1ALQ9</accession>
<evidence type="ECO:0000313" key="1">
    <source>
        <dbReference type="EMBL" id="HIR46370.1"/>
    </source>
</evidence>
<dbReference type="InterPro" id="IPR029039">
    <property type="entry name" value="Flavoprotein-like_sf"/>
</dbReference>
<proteinExistence type="predicted"/>
<organism evidence="1 2">
    <name type="scientific">Candidatus Caccousia avicola</name>
    <dbReference type="NCBI Taxonomy" id="2840721"/>
    <lineage>
        <taxon>Bacteria</taxon>
        <taxon>Bacillati</taxon>
        <taxon>Bacillota</taxon>
        <taxon>Clostridia</taxon>
        <taxon>Eubacteriales</taxon>
        <taxon>Oscillospiraceae</taxon>
        <taxon>Oscillospiraceae incertae sedis</taxon>
        <taxon>Candidatus Caccousia</taxon>
    </lineage>
</organism>
<protein>
    <recommendedName>
        <fullName evidence="3">Flavodoxin</fullName>
    </recommendedName>
</protein>
<evidence type="ECO:0008006" key="3">
    <source>
        <dbReference type="Google" id="ProtNLM"/>
    </source>
</evidence>
<reference evidence="1" key="2">
    <citation type="journal article" date="2021" name="PeerJ">
        <title>Extensive microbial diversity within the chicken gut microbiome revealed by metagenomics and culture.</title>
        <authorList>
            <person name="Gilroy R."/>
            <person name="Ravi A."/>
            <person name="Getino M."/>
            <person name="Pursley I."/>
            <person name="Horton D.L."/>
            <person name="Alikhan N.F."/>
            <person name="Baker D."/>
            <person name="Gharbi K."/>
            <person name="Hall N."/>
            <person name="Watson M."/>
            <person name="Adriaenssens E.M."/>
            <person name="Foster-Nyarko E."/>
            <person name="Jarju S."/>
            <person name="Secka A."/>
            <person name="Antonio M."/>
            <person name="Oren A."/>
            <person name="Chaudhuri R.R."/>
            <person name="La Ragione R."/>
            <person name="Hildebrand F."/>
            <person name="Pallen M.J."/>
        </authorList>
    </citation>
    <scope>NUCLEOTIDE SEQUENCE</scope>
    <source>
        <strain evidence="1">ChiSxjej1B13-7958</strain>
    </source>
</reference>
<comment type="caution">
    <text evidence="1">The sequence shown here is derived from an EMBL/GenBank/DDBJ whole genome shotgun (WGS) entry which is preliminary data.</text>
</comment>